<evidence type="ECO:0000313" key="3">
    <source>
        <dbReference type="Proteomes" id="UP000504693"/>
    </source>
</evidence>
<name>A0A7D3XPQ6_9SPHN</name>
<dbReference type="RefSeq" id="WP_173211917.1">
    <property type="nucleotide sequence ID" value="NZ_CP053921.1"/>
</dbReference>
<dbReference type="AlphaFoldDB" id="A0A7D3XPQ6"/>
<feature type="region of interest" description="Disordered" evidence="1">
    <location>
        <begin position="292"/>
        <end position="322"/>
    </location>
</feature>
<sequence>MIEPPRLDVGGHINVDGPYSLDQDDIPENYLPVIGRKRVLSRIQLEGHLTPSDQSCVDEWLGQVIRETKGVLIDLQTDRFETPTRSGLLEADHGQPESLAEMAFYFEDGEKFYESGFADVLGECARIMPEALPVKFGYYEPLQGRIKGDDFSELVSSFKQESSLFFMQAKSPFGHISLNVPCKKTFEKYGKTHFTRRKFLLGHLRFDLRPSIFRHPVKLAKLQSLFEQICVALDVVYAEITDRQSRNSWLWYGLPDNQPRTICVGRRYQEVWPDISGLGYSIAEHQKIISTDRFGKKPPRPPQDLIAPAQPDLSDPRHRDTRDIPPNYAATFPFNFQFDPNNYIW</sequence>
<protein>
    <submittedName>
        <fullName evidence="2">Uncharacterized protein</fullName>
    </submittedName>
</protein>
<organism evidence="2 3">
    <name type="scientific">Erythrobacter mangrovi</name>
    <dbReference type="NCBI Taxonomy" id="2739433"/>
    <lineage>
        <taxon>Bacteria</taxon>
        <taxon>Pseudomonadati</taxon>
        <taxon>Pseudomonadota</taxon>
        <taxon>Alphaproteobacteria</taxon>
        <taxon>Sphingomonadales</taxon>
        <taxon>Erythrobacteraceae</taxon>
        <taxon>Erythrobacter/Porphyrobacter group</taxon>
        <taxon>Erythrobacter</taxon>
    </lineage>
</organism>
<dbReference type="Proteomes" id="UP000504693">
    <property type="component" value="Chromosome"/>
</dbReference>
<evidence type="ECO:0000256" key="1">
    <source>
        <dbReference type="SAM" id="MobiDB-lite"/>
    </source>
</evidence>
<reference evidence="2 3" key="1">
    <citation type="submission" date="2020-05" db="EMBL/GenBank/DDBJ databases">
        <title>Erythrobacter mangrovi sp. nov., isolated from rhizosphere soil of mangrove plant (Kandelia candel).</title>
        <authorList>
            <person name="Ye Y.H."/>
        </authorList>
    </citation>
    <scope>NUCLEOTIDE SEQUENCE [LARGE SCALE GENOMIC DNA]</scope>
    <source>
        <strain evidence="2 3">EB310</strain>
    </source>
</reference>
<keyword evidence="3" id="KW-1185">Reference proteome</keyword>
<evidence type="ECO:0000313" key="2">
    <source>
        <dbReference type="EMBL" id="QKG70031.1"/>
    </source>
</evidence>
<gene>
    <name evidence="2" type="ORF">HQR01_00835</name>
</gene>
<dbReference type="KEGG" id="emv:HQR01_00835"/>
<proteinExistence type="predicted"/>
<dbReference type="EMBL" id="CP053921">
    <property type="protein sequence ID" value="QKG70031.1"/>
    <property type="molecule type" value="Genomic_DNA"/>
</dbReference>
<accession>A0A7D3XPQ6</accession>